<keyword evidence="6 12" id="KW-1133">Transmembrane helix</keyword>
<feature type="transmembrane region" description="Helical" evidence="12">
    <location>
        <begin position="503"/>
        <end position="526"/>
    </location>
</feature>
<dbReference type="PANTHER" id="PTHR42985">
    <property type="entry name" value="SODIUM-COUPLED MONOCARBOXYLATE TRANSPORTER"/>
    <property type="match status" value="1"/>
</dbReference>
<feature type="transmembrane region" description="Helical" evidence="12">
    <location>
        <begin position="81"/>
        <end position="100"/>
    </location>
</feature>
<dbReference type="GO" id="GO:0005886">
    <property type="term" value="C:plasma membrane"/>
    <property type="evidence" value="ECO:0007669"/>
    <property type="project" value="UniProtKB-SubCell"/>
</dbReference>
<evidence type="ECO:0000256" key="11">
    <source>
        <dbReference type="RuleBase" id="RU362091"/>
    </source>
</evidence>
<evidence type="ECO:0000256" key="8">
    <source>
        <dbReference type="ARBA" id="ARBA00023065"/>
    </source>
</evidence>
<proteinExistence type="inferred from homology"/>
<feature type="transmembrane region" description="Helical" evidence="12">
    <location>
        <begin position="235"/>
        <end position="254"/>
    </location>
</feature>
<keyword evidence="14" id="KW-1185">Reference proteome</keyword>
<feature type="transmembrane region" description="Helical" evidence="12">
    <location>
        <begin position="335"/>
        <end position="359"/>
    </location>
</feature>
<dbReference type="InterPro" id="IPR038377">
    <property type="entry name" value="Na/Glc_symporter_sf"/>
</dbReference>
<feature type="transmembrane region" description="Helical" evidence="12">
    <location>
        <begin position="49"/>
        <end position="69"/>
    </location>
</feature>
<dbReference type="OrthoDB" id="6132759at2759"/>
<evidence type="ECO:0000313" key="13">
    <source>
        <dbReference type="EnsemblMetazoa" id="XP_014259656.1"/>
    </source>
</evidence>
<protein>
    <recommendedName>
        <fullName evidence="15">Sodium/solute symporter</fullName>
    </recommendedName>
</protein>
<keyword evidence="8" id="KW-0406">Ion transport</keyword>
<evidence type="ECO:0008006" key="15">
    <source>
        <dbReference type="Google" id="ProtNLM"/>
    </source>
</evidence>
<evidence type="ECO:0000256" key="1">
    <source>
        <dbReference type="ARBA" id="ARBA00004651"/>
    </source>
</evidence>
<comment type="subcellular location">
    <subcellularLocation>
        <location evidence="1">Cell membrane</location>
        <topology evidence="1">Multi-pass membrane protein</topology>
    </subcellularLocation>
</comment>
<dbReference type="RefSeq" id="XP_014259656.1">
    <property type="nucleotide sequence ID" value="XM_014404170.2"/>
</dbReference>
<feature type="transmembrane region" description="Helical" evidence="12">
    <location>
        <begin position="438"/>
        <end position="459"/>
    </location>
</feature>
<dbReference type="AlphaFoldDB" id="A0A8I6SA53"/>
<dbReference type="GO" id="GO:0006814">
    <property type="term" value="P:sodium ion transport"/>
    <property type="evidence" value="ECO:0007669"/>
    <property type="project" value="UniProtKB-KW"/>
</dbReference>
<keyword evidence="9 12" id="KW-0472">Membrane</keyword>
<dbReference type="Proteomes" id="UP000494040">
    <property type="component" value="Unassembled WGS sequence"/>
</dbReference>
<keyword evidence="7" id="KW-0915">Sodium</keyword>
<evidence type="ECO:0000256" key="4">
    <source>
        <dbReference type="ARBA" id="ARBA00022475"/>
    </source>
</evidence>
<keyword evidence="3" id="KW-0813">Transport</keyword>
<evidence type="ECO:0000256" key="10">
    <source>
        <dbReference type="ARBA" id="ARBA00023201"/>
    </source>
</evidence>
<evidence type="ECO:0000313" key="14">
    <source>
        <dbReference type="Proteomes" id="UP000494040"/>
    </source>
</evidence>
<reference evidence="13" key="1">
    <citation type="submission" date="2022-01" db="UniProtKB">
        <authorList>
            <consortium name="EnsemblMetazoa"/>
        </authorList>
    </citation>
    <scope>IDENTIFICATION</scope>
</reference>
<dbReference type="GO" id="GO:0015293">
    <property type="term" value="F:symporter activity"/>
    <property type="evidence" value="ECO:0007669"/>
    <property type="project" value="TreeGrafter"/>
</dbReference>
<evidence type="ECO:0000256" key="5">
    <source>
        <dbReference type="ARBA" id="ARBA00022692"/>
    </source>
</evidence>
<dbReference type="NCBIfam" id="TIGR00813">
    <property type="entry name" value="sss"/>
    <property type="match status" value="1"/>
</dbReference>
<dbReference type="InterPro" id="IPR001734">
    <property type="entry name" value="Na/solute_symporter"/>
</dbReference>
<feature type="transmembrane region" description="Helical" evidence="12">
    <location>
        <begin position="379"/>
        <end position="399"/>
    </location>
</feature>
<feature type="transmembrane region" description="Helical" evidence="12">
    <location>
        <begin position="150"/>
        <end position="172"/>
    </location>
</feature>
<dbReference type="PANTHER" id="PTHR42985:SF39">
    <property type="entry name" value="GH10366P"/>
    <property type="match status" value="1"/>
</dbReference>
<evidence type="ECO:0000256" key="3">
    <source>
        <dbReference type="ARBA" id="ARBA00022448"/>
    </source>
</evidence>
<keyword evidence="10" id="KW-0739">Sodium transport</keyword>
<dbReference type="PROSITE" id="PS50283">
    <property type="entry name" value="NA_SOLUT_SYMP_3"/>
    <property type="match status" value="1"/>
</dbReference>
<dbReference type="EnsemblMetazoa" id="XM_014404170.2">
    <property type="protein sequence ID" value="XP_014259656.1"/>
    <property type="gene ID" value="LOC106672616"/>
</dbReference>
<evidence type="ECO:0000256" key="7">
    <source>
        <dbReference type="ARBA" id="ARBA00023053"/>
    </source>
</evidence>
<feature type="transmembrane region" description="Helical" evidence="12">
    <location>
        <begin position="275"/>
        <end position="298"/>
    </location>
</feature>
<evidence type="ECO:0000256" key="6">
    <source>
        <dbReference type="ARBA" id="ARBA00022989"/>
    </source>
</evidence>
<dbReference type="InterPro" id="IPR051163">
    <property type="entry name" value="Sodium:Solute_Symporter_SSF"/>
</dbReference>
<accession>A0A8I6SA53</accession>
<evidence type="ECO:0000256" key="9">
    <source>
        <dbReference type="ARBA" id="ARBA00023136"/>
    </source>
</evidence>
<dbReference type="Gene3D" id="1.20.1730.10">
    <property type="entry name" value="Sodium/glucose cotransporter"/>
    <property type="match status" value="1"/>
</dbReference>
<dbReference type="GeneID" id="106672616"/>
<feature type="transmembrane region" description="Helical" evidence="12">
    <location>
        <begin position="405"/>
        <end position="426"/>
    </location>
</feature>
<organism evidence="13 14">
    <name type="scientific">Cimex lectularius</name>
    <name type="common">Bed bug</name>
    <name type="synonym">Acanthia lectularia</name>
    <dbReference type="NCBI Taxonomy" id="79782"/>
    <lineage>
        <taxon>Eukaryota</taxon>
        <taxon>Metazoa</taxon>
        <taxon>Ecdysozoa</taxon>
        <taxon>Arthropoda</taxon>
        <taxon>Hexapoda</taxon>
        <taxon>Insecta</taxon>
        <taxon>Pterygota</taxon>
        <taxon>Neoptera</taxon>
        <taxon>Paraneoptera</taxon>
        <taxon>Hemiptera</taxon>
        <taxon>Heteroptera</taxon>
        <taxon>Panheteroptera</taxon>
        <taxon>Cimicomorpha</taxon>
        <taxon>Cimicidae</taxon>
        <taxon>Cimex</taxon>
    </lineage>
</organism>
<keyword evidence="4" id="KW-1003">Cell membrane</keyword>
<evidence type="ECO:0000256" key="12">
    <source>
        <dbReference type="SAM" id="Phobius"/>
    </source>
</evidence>
<feature type="transmembrane region" description="Helical" evidence="12">
    <location>
        <begin position="6"/>
        <end position="28"/>
    </location>
</feature>
<keyword evidence="5 12" id="KW-0812">Transmembrane</keyword>
<evidence type="ECO:0000256" key="2">
    <source>
        <dbReference type="ARBA" id="ARBA00006434"/>
    </source>
</evidence>
<feature type="transmembrane region" description="Helical" evidence="12">
    <location>
        <begin position="121"/>
        <end position="144"/>
    </location>
</feature>
<dbReference type="CDD" id="cd11492">
    <property type="entry name" value="SLC5sbd_NIS-SMVT"/>
    <property type="match status" value="1"/>
</dbReference>
<comment type="similarity">
    <text evidence="2 11">Belongs to the sodium:solute symporter (SSF) (TC 2.A.21) family.</text>
</comment>
<sequence length="570" mass="63417">MSPTNHFGIADYCVFGGMLLISTMIGLYKSSSQKNTVAQFLTGRGKMSTVPVAISMLSGFVSSITLMGQPAEVYLHGAQPWLFGVSSFLLIPIVGWVLIPMFREKQYVSAYQYYGDRYNRWLQLVAAVIFTLQMIIYLALVLYAPALAMYQVTGLNTMVMVTIMYLVCIVYTTVGGIKAVVWTDCFQVLVLSLSLIIVLAKGTADIGGFSVIWERNKATDRTTFFNWDISMTERYTFWSSFIGSGFLHMTTYGGNQLQIQRYLTVKSTSEARKMLWINSIGWTIVSFMCVYAGMLIFANFNECDPLTTHRIEKADQLFPLYVMDALYNYPGFPGLFISGIFSAGLSSVSTGMNSLAAIWFAEFESTAFRKNMSETQGTLFVKCLALLFGILSYLVVFMVPYMGNLVPLAISLSSTFAGTLLGLFLLGVTCKAANTWGAFTGMMSSILLLCWFAVGAMVAERSGMKIHPPKPLSVDNCSLPFNGTIITPSTEEAFILYRISYTWYGMISIMMTLIVGASVSHVEQFISRLMCNKRRSDNNRNDINVNNLLLNEKELKTIISSSSKTLQKNN</sequence>
<name>A0A8I6SA53_CIMLE</name>
<dbReference type="Pfam" id="PF00474">
    <property type="entry name" value="SSF"/>
    <property type="match status" value="1"/>
</dbReference>